<dbReference type="STRING" id="84645.A0A498NLK9"/>
<dbReference type="GO" id="GO:0003676">
    <property type="term" value="F:nucleic acid binding"/>
    <property type="evidence" value="ECO:0007669"/>
    <property type="project" value="InterPro"/>
</dbReference>
<organism evidence="3 4">
    <name type="scientific">Labeo rohita</name>
    <name type="common">Indian major carp</name>
    <name type="synonym">Cyprinus rohita</name>
    <dbReference type="NCBI Taxonomy" id="84645"/>
    <lineage>
        <taxon>Eukaryota</taxon>
        <taxon>Metazoa</taxon>
        <taxon>Chordata</taxon>
        <taxon>Craniata</taxon>
        <taxon>Vertebrata</taxon>
        <taxon>Euteleostomi</taxon>
        <taxon>Actinopterygii</taxon>
        <taxon>Neopterygii</taxon>
        <taxon>Teleostei</taxon>
        <taxon>Ostariophysi</taxon>
        <taxon>Cypriniformes</taxon>
        <taxon>Cyprinidae</taxon>
        <taxon>Labeoninae</taxon>
        <taxon>Labeonini</taxon>
        <taxon>Labeo</taxon>
    </lineage>
</organism>
<comment type="caution">
    <text evidence="3">The sequence shown here is derived from an EMBL/GenBank/DDBJ whole genome shotgun (WGS) entry which is preliminary data.</text>
</comment>
<sequence length="381" mass="41923">MRMKQVYKVPFERNSPRVKELRAQYVQTIFDLESLDRPHDFIFVDEAGFNLTNRRRRGRNIIGQRAIVEVPGQRGGNVTICAAISNHGVLHHHVTLGPYNTQHLLRFIANLRDILFELQVQDHQGQELNENPIPTYVIVWDNVSFHRAAPLLVDCDPALTTKTWMILDSCLEISFPGFDSDELFCSTLDTTHVSLTKYPLTPATALLPAPESTFTLATAPVPAPEPTLTPATALLPAPEPTLTSATAPVPALEPTLTPATALLPAPEPTLTSATAPVPAPESTLTPATDLLPAPEPTLTSATAPVPALEPTLTPATALPAPEPTLTPSKAPPMRDPCGQKCRRKCTDKFNKERCKQIWNWYWDMELVLGHGTYRQTCIHIP</sequence>
<feature type="compositionally biased region" description="Pro residues" evidence="1">
    <location>
        <begin position="320"/>
        <end position="334"/>
    </location>
</feature>
<feature type="region of interest" description="Disordered" evidence="1">
    <location>
        <begin position="266"/>
        <end position="340"/>
    </location>
</feature>
<feature type="compositionally biased region" description="Low complexity" evidence="1">
    <location>
        <begin position="266"/>
        <end position="276"/>
    </location>
</feature>
<name>A0A498NLK9_LABRO</name>
<accession>A0A498NLK9</accession>
<evidence type="ECO:0000259" key="2">
    <source>
        <dbReference type="Pfam" id="PF13358"/>
    </source>
</evidence>
<keyword evidence="4" id="KW-1185">Reference proteome</keyword>
<reference evidence="3 4" key="1">
    <citation type="submission" date="2018-03" db="EMBL/GenBank/DDBJ databases">
        <title>Draft genome sequence of Rohu Carp (Labeo rohita).</title>
        <authorList>
            <person name="Das P."/>
            <person name="Kushwaha B."/>
            <person name="Joshi C.G."/>
            <person name="Kumar D."/>
            <person name="Nagpure N.S."/>
            <person name="Sahoo L."/>
            <person name="Das S.P."/>
            <person name="Bit A."/>
            <person name="Patnaik S."/>
            <person name="Meher P.K."/>
            <person name="Jayasankar P."/>
            <person name="Koringa P.G."/>
            <person name="Patel N.V."/>
            <person name="Hinsu A.T."/>
            <person name="Kumar R."/>
            <person name="Pandey M."/>
            <person name="Agarwal S."/>
            <person name="Srivastava S."/>
            <person name="Singh M."/>
            <person name="Iquebal M.A."/>
            <person name="Jaiswal S."/>
            <person name="Angadi U.B."/>
            <person name="Kumar N."/>
            <person name="Raza M."/>
            <person name="Shah T.M."/>
            <person name="Rai A."/>
            <person name="Jena J.K."/>
        </authorList>
    </citation>
    <scope>NUCLEOTIDE SEQUENCE [LARGE SCALE GENOMIC DNA]</scope>
    <source>
        <strain evidence="3">DASCIFA01</strain>
        <tissue evidence="3">Testis</tissue>
    </source>
</reference>
<dbReference type="Proteomes" id="UP000290572">
    <property type="component" value="Unassembled WGS sequence"/>
</dbReference>
<evidence type="ECO:0000313" key="3">
    <source>
        <dbReference type="EMBL" id="RXN32842.1"/>
    </source>
</evidence>
<protein>
    <recommendedName>
        <fullName evidence="2">Tc1-like transposase DDE domain-containing protein</fullName>
    </recommendedName>
</protein>
<feature type="compositionally biased region" description="Low complexity" evidence="1">
    <location>
        <begin position="301"/>
        <end position="319"/>
    </location>
</feature>
<dbReference type="Pfam" id="PF13358">
    <property type="entry name" value="DDE_3"/>
    <property type="match status" value="1"/>
</dbReference>
<gene>
    <name evidence="3" type="ORF">ROHU_036083</name>
</gene>
<proteinExistence type="predicted"/>
<evidence type="ECO:0000313" key="4">
    <source>
        <dbReference type="Proteomes" id="UP000290572"/>
    </source>
</evidence>
<dbReference type="Gene3D" id="3.30.420.10">
    <property type="entry name" value="Ribonuclease H-like superfamily/Ribonuclease H"/>
    <property type="match status" value="1"/>
</dbReference>
<dbReference type="EMBL" id="QBIY01011337">
    <property type="protein sequence ID" value="RXN32842.1"/>
    <property type="molecule type" value="Genomic_DNA"/>
</dbReference>
<evidence type="ECO:0000256" key="1">
    <source>
        <dbReference type="SAM" id="MobiDB-lite"/>
    </source>
</evidence>
<dbReference type="InterPro" id="IPR038717">
    <property type="entry name" value="Tc1-like_DDE_dom"/>
</dbReference>
<dbReference type="AlphaFoldDB" id="A0A498NLK9"/>
<dbReference type="InterPro" id="IPR036397">
    <property type="entry name" value="RNaseH_sf"/>
</dbReference>
<feature type="domain" description="Tc1-like transposase DDE" evidence="2">
    <location>
        <begin position="41"/>
        <end position="149"/>
    </location>
</feature>